<gene>
    <name evidence="15" type="ORF">PHAECO_LOCUS3224</name>
</gene>
<reference evidence="15" key="2">
    <citation type="submission" date="2022-10" db="EMBL/GenBank/DDBJ databases">
        <authorList>
            <consortium name="ENA_rothamsted_submissions"/>
            <consortium name="culmorum"/>
            <person name="King R."/>
        </authorList>
    </citation>
    <scope>NUCLEOTIDE SEQUENCE</scope>
</reference>
<evidence type="ECO:0000256" key="8">
    <source>
        <dbReference type="ARBA" id="ARBA00023125"/>
    </source>
</evidence>
<dbReference type="SUPFAM" id="SSF57716">
    <property type="entry name" value="Glucocorticoid receptor-like (DNA-binding domain)"/>
    <property type="match status" value="1"/>
</dbReference>
<keyword evidence="11" id="KW-0131">Cell cycle</keyword>
<evidence type="ECO:0000256" key="9">
    <source>
        <dbReference type="ARBA" id="ARBA00023163"/>
    </source>
</evidence>
<keyword evidence="7" id="KW-0175">Coiled coil</keyword>
<name>A0A9P0GL90_PHACE</name>
<keyword evidence="5" id="KW-0862">Zinc</keyword>
<dbReference type="EMBL" id="OU896718">
    <property type="protein sequence ID" value="CAH1119181.1"/>
    <property type="molecule type" value="Genomic_DNA"/>
</dbReference>
<comment type="similarity">
    <text evidence="2">Belongs to the THAP1 family.</text>
</comment>
<accession>A0A9P0GL90</accession>
<dbReference type="OrthoDB" id="7312725at2759"/>
<feature type="region of interest" description="Disordered" evidence="13">
    <location>
        <begin position="225"/>
        <end position="255"/>
    </location>
</feature>
<keyword evidence="3" id="KW-0479">Metal-binding</keyword>
<evidence type="ECO:0000313" key="15">
    <source>
        <dbReference type="EMBL" id="CAH1119181.1"/>
    </source>
</evidence>
<dbReference type="AlphaFoldDB" id="A0A9P0GL90"/>
<keyword evidence="16" id="KW-1185">Reference proteome</keyword>
<dbReference type="Proteomes" id="UP001153737">
    <property type="component" value="Chromosome 12"/>
</dbReference>
<evidence type="ECO:0000256" key="4">
    <source>
        <dbReference type="ARBA" id="ARBA00022771"/>
    </source>
</evidence>
<dbReference type="PROSITE" id="PS50950">
    <property type="entry name" value="ZF_THAP"/>
    <property type="match status" value="1"/>
</dbReference>
<evidence type="ECO:0000256" key="11">
    <source>
        <dbReference type="ARBA" id="ARBA00023306"/>
    </source>
</evidence>
<dbReference type="GO" id="GO:0008270">
    <property type="term" value="F:zinc ion binding"/>
    <property type="evidence" value="ECO:0007669"/>
    <property type="project" value="UniProtKB-KW"/>
</dbReference>
<dbReference type="Gene3D" id="6.20.210.20">
    <property type="entry name" value="THAP domain"/>
    <property type="match status" value="1"/>
</dbReference>
<dbReference type="GO" id="GO:0043565">
    <property type="term" value="F:sequence-specific DNA binding"/>
    <property type="evidence" value="ECO:0007669"/>
    <property type="project" value="InterPro"/>
</dbReference>
<dbReference type="InterPro" id="IPR026516">
    <property type="entry name" value="THAP1/10"/>
</dbReference>
<feature type="compositionally biased region" description="Polar residues" evidence="13">
    <location>
        <begin position="240"/>
        <end position="255"/>
    </location>
</feature>
<evidence type="ECO:0000256" key="7">
    <source>
        <dbReference type="ARBA" id="ARBA00023054"/>
    </source>
</evidence>
<protein>
    <recommendedName>
        <fullName evidence="14">THAP-type domain-containing protein</fullName>
    </recommendedName>
</protein>
<evidence type="ECO:0000313" key="16">
    <source>
        <dbReference type="Proteomes" id="UP001153737"/>
    </source>
</evidence>
<evidence type="ECO:0000259" key="14">
    <source>
        <dbReference type="PROSITE" id="PS50950"/>
    </source>
</evidence>
<dbReference type="PANTHER" id="PTHR46600">
    <property type="entry name" value="THAP DOMAIN-CONTAINING"/>
    <property type="match status" value="1"/>
</dbReference>
<dbReference type="PANTHER" id="PTHR46600:SF1">
    <property type="entry name" value="THAP DOMAIN-CONTAINING PROTEIN 1"/>
    <property type="match status" value="1"/>
</dbReference>
<feature type="region of interest" description="Disordered" evidence="13">
    <location>
        <begin position="359"/>
        <end position="379"/>
    </location>
</feature>
<evidence type="ECO:0000256" key="13">
    <source>
        <dbReference type="SAM" id="MobiDB-lite"/>
    </source>
</evidence>
<organism evidence="15 16">
    <name type="scientific">Phaedon cochleariae</name>
    <name type="common">Mustard beetle</name>
    <dbReference type="NCBI Taxonomy" id="80249"/>
    <lineage>
        <taxon>Eukaryota</taxon>
        <taxon>Metazoa</taxon>
        <taxon>Ecdysozoa</taxon>
        <taxon>Arthropoda</taxon>
        <taxon>Hexapoda</taxon>
        <taxon>Insecta</taxon>
        <taxon>Pterygota</taxon>
        <taxon>Neoptera</taxon>
        <taxon>Endopterygota</taxon>
        <taxon>Coleoptera</taxon>
        <taxon>Polyphaga</taxon>
        <taxon>Cucujiformia</taxon>
        <taxon>Chrysomeloidea</taxon>
        <taxon>Chrysomelidae</taxon>
        <taxon>Chrysomelinae</taxon>
        <taxon>Chrysomelini</taxon>
        <taxon>Phaedon</taxon>
    </lineage>
</organism>
<keyword evidence="4 12" id="KW-0863">Zinc-finger</keyword>
<feature type="domain" description="THAP-type" evidence="14">
    <location>
        <begin position="1"/>
        <end position="80"/>
    </location>
</feature>
<keyword evidence="9" id="KW-0804">Transcription</keyword>
<dbReference type="GO" id="GO:0005654">
    <property type="term" value="C:nucleoplasm"/>
    <property type="evidence" value="ECO:0007669"/>
    <property type="project" value="UniProtKB-SubCell"/>
</dbReference>
<evidence type="ECO:0000256" key="5">
    <source>
        <dbReference type="ARBA" id="ARBA00022833"/>
    </source>
</evidence>
<sequence length="530" mass="60088">MVLQCWICKKTKFLYPNLTFHSFPADSYDRDIWLSRLSRNQNEPIPKHARICSSHFGIGDFLNKPSGKTYLKHSALPLFFGDGDKESFGHSRSETTRKRLFSDMASTGTDPVPHFEKKSDVSSPVMKRSETTGRRLFSNMTSTDTGSVSHLERNNDLSSPVMKRFPADQCDYEASLKSFSLRKNACIPKYARICSTHFKQDGAGGGKTVLRRGAAAPDILIVDTIPPAAPDTAPQPRLESISNRPPSRGSSTDTASFDEYEENIGSEGNIDITENLVIKEDIEFEEKVDVITNSVDEFQAVSNEDADELNKAGVRGNLSHSNYASMCSTNFKNVEFELKTNGKSIFKKDGVSFSLCDENAPVSEPDPISEPRMETDSSDSNFEENIRRIYFPDFIKKVYREEKRKSQKKLDIISSRKRNCCGNFHECESDSSNTLSASENEFVQTISEEECEQIGNKRRSRKRVRKSVLDMTSSDFSTHRKAIRNFRIMRQKITSQNKKIRMLQQSLRRFKDRVNSMKGAGKSVEKKKHK</sequence>
<evidence type="ECO:0000256" key="2">
    <source>
        <dbReference type="ARBA" id="ARBA00006177"/>
    </source>
</evidence>
<evidence type="ECO:0000256" key="10">
    <source>
        <dbReference type="ARBA" id="ARBA00023242"/>
    </source>
</evidence>
<dbReference type="SMART" id="SM00980">
    <property type="entry name" value="THAP"/>
    <property type="match status" value="1"/>
</dbReference>
<dbReference type="Pfam" id="PF05485">
    <property type="entry name" value="THAP"/>
    <property type="match status" value="1"/>
</dbReference>
<proteinExistence type="inferred from homology"/>
<comment type="subcellular location">
    <subcellularLocation>
        <location evidence="1">Nucleus</location>
        <location evidence="1">Nucleoplasm</location>
    </subcellularLocation>
</comment>
<evidence type="ECO:0000256" key="6">
    <source>
        <dbReference type="ARBA" id="ARBA00023015"/>
    </source>
</evidence>
<dbReference type="InterPro" id="IPR006612">
    <property type="entry name" value="THAP_Znf"/>
</dbReference>
<evidence type="ECO:0000256" key="3">
    <source>
        <dbReference type="ARBA" id="ARBA00022723"/>
    </source>
</evidence>
<evidence type="ECO:0000256" key="1">
    <source>
        <dbReference type="ARBA" id="ARBA00004642"/>
    </source>
</evidence>
<dbReference type="InterPro" id="IPR038441">
    <property type="entry name" value="THAP_Znf_sf"/>
</dbReference>
<evidence type="ECO:0000256" key="12">
    <source>
        <dbReference type="PROSITE-ProRule" id="PRU00309"/>
    </source>
</evidence>
<keyword evidence="10" id="KW-0539">Nucleus</keyword>
<keyword evidence="6" id="KW-0805">Transcription regulation</keyword>
<keyword evidence="8 12" id="KW-0238">DNA-binding</keyword>
<reference evidence="15" key="1">
    <citation type="submission" date="2022-01" db="EMBL/GenBank/DDBJ databases">
        <authorList>
            <person name="King R."/>
        </authorList>
    </citation>
    <scope>NUCLEOTIDE SEQUENCE</scope>
</reference>